<feature type="domain" description="R13L1/DRL21-like LRR repeat region" evidence="10">
    <location>
        <begin position="682"/>
        <end position="805"/>
    </location>
</feature>
<dbReference type="InterPro" id="IPR058922">
    <property type="entry name" value="WHD_DRP"/>
</dbReference>
<comment type="similarity">
    <text evidence="1">Belongs to the disease resistance NB-LRR family.</text>
</comment>
<evidence type="ECO:0000313" key="11">
    <source>
        <dbReference type="EMBL" id="KAG2592386.1"/>
    </source>
</evidence>
<dbReference type="Pfam" id="PF25019">
    <property type="entry name" value="LRR_R13L1-DRL21"/>
    <property type="match status" value="1"/>
</dbReference>
<keyword evidence="3" id="KW-0677">Repeat</keyword>
<reference evidence="11" key="1">
    <citation type="submission" date="2020-05" db="EMBL/GenBank/DDBJ databases">
        <title>WGS assembly of Panicum virgatum.</title>
        <authorList>
            <person name="Lovell J.T."/>
            <person name="Jenkins J."/>
            <person name="Shu S."/>
            <person name="Juenger T.E."/>
            <person name="Schmutz J."/>
        </authorList>
    </citation>
    <scope>NUCLEOTIDE SEQUENCE</scope>
    <source>
        <strain evidence="11">AP13</strain>
    </source>
</reference>
<keyword evidence="4" id="KW-0547">Nucleotide-binding</keyword>
<feature type="domain" description="Disease resistance N-terminal" evidence="8">
    <location>
        <begin position="10"/>
        <end position="98"/>
    </location>
</feature>
<dbReference type="GO" id="GO:0005524">
    <property type="term" value="F:ATP binding"/>
    <property type="evidence" value="ECO:0007669"/>
    <property type="project" value="UniProtKB-KW"/>
</dbReference>
<protein>
    <submittedName>
        <fullName evidence="11">Uncharacterized protein</fullName>
    </submittedName>
</protein>
<dbReference type="InterPro" id="IPR027417">
    <property type="entry name" value="P-loop_NTPase"/>
</dbReference>
<evidence type="ECO:0000256" key="4">
    <source>
        <dbReference type="ARBA" id="ARBA00022741"/>
    </source>
</evidence>
<feature type="domain" description="Disease resistance protein winged helix" evidence="9">
    <location>
        <begin position="436"/>
        <end position="500"/>
    </location>
</feature>
<dbReference type="GO" id="GO:0002758">
    <property type="term" value="P:innate immune response-activating signaling pathway"/>
    <property type="evidence" value="ECO:0007669"/>
    <property type="project" value="UniProtKB-ARBA"/>
</dbReference>
<dbReference type="EMBL" id="CM029046">
    <property type="protein sequence ID" value="KAG2592385.1"/>
    <property type="molecule type" value="Genomic_DNA"/>
</dbReference>
<dbReference type="Gene3D" id="1.20.5.4130">
    <property type="match status" value="1"/>
</dbReference>
<dbReference type="GO" id="GO:0043531">
    <property type="term" value="F:ADP binding"/>
    <property type="evidence" value="ECO:0007669"/>
    <property type="project" value="InterPro"/>
</dbReference>
<dbReference type="Pfam" id="PF00931">
    <property type="entry name" value="NB-ARC"/>
    <property type="match status" value="1"/>
</dbReference>
<dbReference type="Pfam" id="PF23559">
    <property type="entry name" value="WHD_DRP"/>
    <property type="match status" value="1"/>
</dbReference>
<dbReference type="AlphaFoldDB" id="A0A8T0S6M5"/>
<evidence type="ECO:0000313" key="12">
    <source>
        <dbReference type="Proteomes" id="UP000823388"/>
    </source>
</evidence>
<dbReference type="InterPro" id="IPR056789">
    <property type="entry name" value="LRR_R13L1-DRL21"/>
</dbReference>
<dbReference type="InterPro" id="IPR041118">
    <property type="entry name" value="Rx_N"/>
</dbReference>
<dbReference type="Gene3D" id="3.40.50.300">
    <property type="entry name" value="P-loop containing nucleotide triphosphate hydrolases"/>
    <property type="match status" value="1"/>
</dbReference>
<name>A0A8T0S6M5_PANVG</name>
<dbReference type="GO" id="GO:0009626">
    <property type="term" value="P:plant-type hypersensitive response"/>
    <property type="evidence" value="ECO:0007669"/>
    <property type="project" value="UniProtKB-ARBA"/>
</dbReference>
<evidence type="ECO:0000256" key="2">
    <source>
        <dbReference type="ARBA" id="ARBA00022614"/>
    </source>
</evidence>
<gene>
    <name evidence="11" type="ORF">PVAP13_5NG543700</name>
</gene>
<dbReference type="InterPro" id="IPR032675">
    <property type="entry name" value="LRR_dom_sf"/>
</dbReference>
<proteinExistence type="inferred from homology"/>
<dbReference type="FunFam" id="3.40.50.300:FF:001091">
    <property type="entry name" value="Probable disease resistance protein At1g61300"/>
    <property type="match status" value="1"/>
</dbReference>
<evidence type="ECO:0000259" key="7">
    <source>
        <dbReference type="Pfam" id="PF00931"/>
    </source>
</evidence>
<keyword evidence="12" id="KW-1185">Reference proteome</keyword>
<dbReference type="FunFam" id="1.10.10.10:FF:000322">
    <property type="entry name" value="Probable disease resistance protein At1g63360"/>
    <property type="match status" value="1"/>
</dbReference>
<comment type="caution">
    <text evidence="11">The sequence shown here is derived from an EMBL/GenBank/DDBJ whole genome shotgun (WGS) entry which is preliminary data.</text>
</comment>
<dbReference type="InterPro" id="IPR002182">
    <property type="entry name" value="NB-ARC"/>
</dbReference>
<dbReference type="GO" id="GO:0042742">
    <property type="term" value="P:defense response to bacterium"/>
    <property type="evidence" value="ECO:0007669"/>
    <property type="project" value="UniProtKB-ARBA"/>
</dbReference>
<dbReference type="InterPro" id="IPR036388">
    <property type="entry name" value="WH-like_DNA-bd_sf"/>
</dbReference>
<dbReference type="InterPro" id="IPR038005">
    <property type="entry name" value="RX-like_CC"/>
</dbReference>
<keyword evidence="6" id="KW-0067">ATP-binding</keyword>
<evidence type="ECO:0000259" key="9">
    <source>
        <dbReference type="Pfam" id="PF23559"/>
    </source>
</evidence>
<dbReference type="Gene3D" id="3.80.10.10">
    <property type="entry name" value="Ribonuclease Inhibitor"/>
    <property type="match status" value="3"/>
</dbReference>
<keyword evidence="5" id="KW-0611">Plant defense</keyword>
<dbReference type="Gene3D" id="1.10.10.10">
    <property type="entry name" value="Winged helix-like DNA-binding domain superfamily/Winged helix DNA-binding domain"/>
    <property type="match status" value="1"/>
</dbReference>
<evidence type="ECO:0000259" key="8">
    <source>
        <dbReference type="Pfam" id="PF18052"/>
    </source>
</evidence>
<dbReference type="PANTHER" id="PTHR36766:SF40">
    <property type="entry name" value="DISEASE RESISTANCE PROTEIN RGA3"/>
    <property type="match status" value="1"/>
</dbReference>
<organism evidence="11 12">
    <name type="scientific">Panicum virgatum</name>
    <name type="common">Blackwell switchgrass</name>
    <dbReference type="NCBI Taxonomy" id="38727"/>
    <lineage>
        <taxon>Eukaryota</taxon>
        <taxon>Viridiplantae</taxon>
        <taxon>Streptophyta</taxon>
        <taxon>Embryophyta</taxon>
        <taxon>Tracheophyta</taxon>
        <taxon>Spermatophyta</taxon>
        <taxon>Magnoliopsida</taxon>
        <taxon>Liliopsida</taxon>
        <taxon>Poales</taxon>
        <taxon>Poaceae</taxon>
        <taxon>PACMAD clade</taxon>
        <taxon>Panicoideae</taxon>
        <taxon>Panicodae</taxon>
        <taxon>Paniceae</taxon>
        <taxon>Panicinae</taxon>
        <taxon>Panicum</taxon>
        <taxon>Panicum sect. Hiantes</taxon>
    </lineage>
</organism>
<feature type="domain" description="NB-ARC" evidence="7">
    <location>
        <begin position="195"/>
        <end position="351"/>
    </location>
</feature>
<evidence type="ECO:0000256" key="6">
    <source>
        <dbReference type="ARBA" id="ARBA00022840"/>
    </source>
</evidence>
<dbReference type="PRINTS" id="PR00364">
    <property type="entry name" value="DISEASERSIST"/>
</dbReference>
<dbReference type="EMBL" id="CM029046">
    <property type="protein sequence ID" value="KAG2592386.1"/>
    <property type="molecule type" value="Genomic_DNA"/>
</dbReference>
<dbReference type="PANTHER" id="PTHR36766">
    <property type="entry name" value="PLANT BROAD-SPECTRUM MILDEW RESISTANCE PROTEIN RPW8"/>
    <property type="match status" value="1"/>
</dbReference>
<evidence type="ECO:0000256" key="1">
    <source>
        <dbReference type="ARBA" id="ARBA00008894"/>
    </source>
</evidence>
<keyword evidence="2" id="KW-0433">Leucine-rich repeat</keyword>
<evidence type="ECO:0000259" key="10">
    <source>
        <dbReference type="Pfam" id="PF25019"/>
    </source>
</evidence>
<sequence length="1116" mass="126493">MAAEAILGAFMQILFQKFSEVALDQFRSYKGIQGKLDALSCTLSQLQAFLDDAEAKKLADASVRGWLAKLKDVAYDIDDLLDSYSAKSMHLRQRQRQRQMRLPTKASVGSPSSFLRRNLHQYRIKQQISSILARLEKIAKERETIGLQMLGGMSRSETLERPQTSSLVDSSAVFGREADREEIVRLVLSDSGHNSCNVCVIPVVGMGGLGKTTITQIVYNDERVKEHFQLRIWIYVSESFDERKITQETLESADYDQSLASTNMNMLQETLHRVLQGKKYLLVLDDVWNEDRDKWFSYRAALLSGGSGSKIVVTSRNENVGRIMGGIEPYKLQQLSDDDSWSVFKNHAFRDGDCSIHPKLEVIGKDIVKKLKGLPLASKALGSLLFCITDEEEWKHILNNDIWELSAERNNILPALRLSYNHLPPHLKQCFAFCSVYPKDYIFRREKLVKIWLALGFIRQSSKKRLEDTGNGYFNELLSRSFFQPYKDNYVMHDAMHDLAKSISMEDCDQFEHERRHENAIKIHHLSLPCKDGKCMQSDPLYLYRKLRTLIIMHGHKSKMSQLPSGVFIKLRFIRVLDMHGIGLKELPESIGNLKQLHFLDLTSTEIETLPETIIQLYNLQILKLSDCNSLREVPKGITKLTNMRHLEASTRLLSRIPGIGSLICLQELEEFVVRKCQGYKITELTNMDQLHGQLSIRGLNNVVDGQEALVAKLRTKEHLRTLHLIWDENCTTIPSEQQEEVLEGLQPHLDLKELMIKGFPVVRFPSWLVSSSLPNLQTVHICNCKSKVLPPLGQLPFLKNLDIAGATEVTQLGHEFTGFGQPKCFPALEELLLEDMPNLREWMFDDAEQLFPQLTELGIFRCPKLKKLPPLPSTLTSLTIYESGLESLPELQSGVSQSSLTSLYINDCPDLTSLRVGLLACKLAVLKSLTIAHCERLVSLPEECFRPLISLQSLHIYECPCLVPWTALEGGLLPTSIEDIRLNSCSQLSCVLLNSLRYLPHLKHFEIADCPDISNFPVAGLPHTLQFLKISCCDDLQCLPSSLYEVSSLETLFIDNCPAIESLPEKGLPSGLKELYIKQCPLINQRCKEGGLDRGKIVRIRDIEIDGDVIVPDQI</sequence>
<dbReference type="Proteomes" id="UP000823388">
    <property type="component" value="Chromosome 5N"/>
</dbReference>
<dbReference type="SUPFAM" id="SSF52540">
    <property type="entry name" value="P-loop containing nucleoside triphosphate hydrolases"/>
    <property type="match status" value="1"/>
</dbReference>
<accession>A0A8T0S6M5</accession>
<dbReference type="SUPFAM" id="SSF52058">
    <property type="entry name" value="L domain-like"/>
    <property type="match status" value="2"/>
</dbReference>
<evidence type="ECO:0000256" key="3">
    <source>
        <dbReference type="ARBA" id="ARBA00022737"/>
    </source>
</evidence>
<evidence type="ECO:0000256" key="5">
    <source>
        <dbReference type="ARBA" id="ARBA00022821"/>
    </source>
</evidence>
<dbReference type="CDD" id="cd14798">
    <property type="entry name" value="RX-CC_like"/>
    <property type="match status" value="1"/>
</dbReference>
<dbReference type="Pfam" id="PF18052">
    <property type="entry name" value="Rx_N"/>
    <property type="match status" value="1"/>
</dbReference>